<organism evidence="1 2">
    <name type="scientific">Ralstonia pickettii</name>
    <name type="common">Burkholderia pickettii</name>
    <dbReference type="NCBI Taxonomy" id="329"/>
    <lineage>
        <taxon>Bacteria</taxon>
        <taxon>Pseudomonadati</taxon>
        <taxon>Pseudomonadota</taxon>
        <taxon>Betaproteobacteria</taxon>
        <taxon>Burkholderiales</taxon>
        <taxon>Burkholderiaceae</taxon>
        <taxon>Ralstonia</taxon>
    </lineage>
</organism>
<protein>
    <submittedName>
        <fullName evidence="1">Uncharacterized protein</fullName>
    </submittedName>
</protein>
<name>A0A7X2LBQ7_RALPI</name>
<dbReference type="EMBL" id="WJYN01000004">
    <property type="protein sequence ID" value="MRS99422.1"/>
    <property type="molecule type" value="Genomic_DNA"/>
</dbReference>
<sequence length="36" mass="3823">MIGATLGSLWTRAGHEVRLGTQHAERVSARTKAGCT</sequence>
<proteinExistence type="predicted"/>
<dbReference type="RefSeq" id="WP_154206996.1">
    <property type="nucleotide sequence ID" value="NZ_WJYN01000004.1"/>
</dbReference>
<dbReference type="AlphaFoldDB" id="A0A7X2LBQ7"/>
<evidence type="ECO:0000313" key="2">
    <source>
        <dbReference type="Proteomes" id="UP000441032"/>
    </source>
</evidence>
<gene>
    <name evidence="1" type="ORF">GJQ57_12280</name>
</gene>
<evidence type="ECO:0000313" key="1">
    <source>
        <dbReference type="EMBL" id="MRS99422.1"/>
    </source>
</evidence>
<reference evidence="1 2" key="1">
    <citation type="submission" date="2019-11" db="EMBL/GenBank/DDBJ databases">
        <title>Phenotypic characterization of an OXA-22 and OXA-60 co-producing Ralstonia pickettii clinical strain.</title>
        <authorList>
            <person name="He F."/>
        </authorList>
    </citation>
    <scope>NUCLEOTIDE SEQUENCE [LARGE SCALE GENOMIC DNA]</scope>
    <source>
        <strain evidence="1 2">PSLESD1</strain>
    </source>
</reference>
<dbReference type="Proteomes" id="UP000441032">
    <property type="component" value="Unassembled WGS sequence"/>
</dbReference>
<comment type="caution">
    <text evidence="1">The sequence shown here is derived from an EMBL/GenBank/DDBJ whole genome shotgun (WGS) entry which is preliminary data.</text>
</comment>
<accession>A0A7X2LBQ7</accession>